<dbReference type="PATRIC" id="fig|396597.7.peg.6411"/>
<comment type="caution">
    <text evidence="3">The sequence shown here is derived from an EMBL/GenBank/DDBJ whole genome shotgun (WGS) entry which is preliminary data.</text>
</comment>
<proteinExistence type="predicted"/>
<keyword evidence="1" id="KW-1133">Transmembrane helix</keyword>
<dbReference type="GO" id="GO:0016020">
    <property type="term" value="C:membrane"/>
    <property type="evidence" value="ECO:0007669"/>
    <property type="project" value="TreeGrafter"/>
</dbReference>
<keyword evidence="1" id="KW-0812">Transmembrane</keyword>
<dbReference type="GO" id="GO:0008610">
    <property type="term" value="P:lipid biosynthetic process"/>
    <property type="evidence" value="ECO:0007669"/>
    <property type="project" value="UniProtKB-ARBA"/>
</dbReference>
<dbReference type="PANTHER" id="PTHR19353:SF19">
    <property type="entry name" value="DELTA(5) FATTY ACID DESATURASE C-RELATED"/>
    <property type="match status" value="1"/>
</dbReference>
<evidence type="ECO:0000313" key="3">
    <source>
        <dbReference type="EMBL" id="EDT42402.1"/>
    </source>
</evidence>
<dbReference type="Pfam" id="PF00487">
    <property type="entry name" value="FA_desaturase"/>
    <property type="match status" value="1"/>
</dbReference>
<organism evidence="3 4">
    <name type="scientific">Burkholderia ambifaria MEX-5</name>
    <dbReference type="NCBI Taxonomy" id="396597"/>
    <lineage>
        <taxon>Bacteria</taxon>
        <taxon>Pseudomonadati</taxon>
        <taxon>Pseudomonadota</taxon>
        <taxon>Betaproteobacteria</taxon>
        <taxon>Burkholderiales</taxon>
        <taxon>Burkholderiaceae</taxon>
        <taxon>Burkholderia</taxon>
        <taxon>Burkholderia cepacia complex</taxon>
    </lineage>
</organism>
<gene>
    <name evidence="3" type="ORF">BamMEX5DRAFT_1799</name>
</gene>
<feature type="transmembrane region" description="Helical" evidence="1">
    <location>
        <begin position="202"/>
        <end position="222"/>
    </location>
</feature>
<dbReference type="PANTHER" id="PTHR19353">
    <property type="entry name" value="FATTY ACID DESATURASE 2"/>
    <property type="match status" value="1"/>
</dbReference>
<feature type="transmembrane region" description="Helical" evidence="1">
    <location>
        <begin position="48"/>
        <end position="65"/>
    </location>
</feature>
<dbReference type="EMBL" id="ABLK01000040">
    <property type="protein sequence ID" value="EDT42402.1"/>
    <property type="molecule type" value="Genomic_DNA"/>
</dbReference>
<dbReference type="GO" id="GO:0016717">
    <property type="term" value="F:oxidoreductase activity, acting on paired donors, with oxidation of a pair of donors resulting in the reduction of molecular oxygen to two molecules of water"/>
    <property type="evidence" value="ECO:0007669"/>
    <property type="project" value="TreeGrafter"/>
</dbReference>
<name>B1T1Y3_9BURK</name>
<accession>B1T1Y3</accession>
<keyword evidence="1" id="KW-0472">Membrane</keyword>
<dbReference type="InterPro" id="IPR012171">
    <property type="entry name" value="Fatty_acid_desaturase"/>
</dbReference>
<evidence type="ECO:0000259" key="2">
    <source>
        <dbReference type="Pfam" id="PF00487"/>
    </source>
</evidence>
<dbReference type="RefSeq" id="WP_006757773.1">
    <property type="nucleotide sequence ID" value="NZ_ABLK01000040.1"/>
</dbReference>
<protein>
    <submittedName>
        <fullName evidence="3">Fatty acid desaturase</fullName>
    </submittedName>
</protein>
<sequence>MTKDEWRSIKEQLPNGPTGDETIALWLFDLALLATAWPLWLSGGFARLAALVLAMLALLHLYLIMHEALHYSVSNTLFYNEVVGHICGWIIGLPFLPRRRSHLGHHAWTAHPSRDPENRKMISKFSVITEREARMLEFIWRHWIPMMAFNHFVSHWVSPFQRDGTRAQRAKSNTELAFGALYLIGYAAVGTLAYCAGVFGNLVAFAAILWVALLVAVELVNLPHHAEVPLLPHDAARPPLWEQDAVSHSCAHLPIWSRWMILNFNLHVVHHAYPWLPWHALPRAQRLVDAMQSIAPPDQTHEWSFAVTKRRRPLLELMGHFFDKRGASFRPRR</sequence>
<dbReference type="Proteomes" id="UP000004814">
    <property type="component" value="Unassembled WGS sequence"/>
</dbReference>
<evidence type="ECO:0000313" key="4">
    <source>
        <dbReference type="Proteomes" id="UP000004814"/>
    </source>
</evidence>
<feature type="domain" description="Fatty acid desaturase" evidence="2">
    <location>
        <begin position="48"/>
        <end position="290"/>
    </location>
</feature>
<evidence type="ECO:0000256" key="1">
    <source>
        <dbReference type="SAM" id="Phobius"/>
    </source>
</evidence>
<reference evidence="3 4" key="1">
    <citation type="submission" date="2008-03" db="EMBL/GenBank/DDBJ databases">
        <title>Sequencing of the draft genome and assembly of Burkholderia ambifaria MEX-5.</title>
        <authorList>
            <consortium name="US DOE Joint Genome Institute (JGI-PGF)"/>
            <person name="Copeland A."/>
            <person name="Lucas S."/>
            <person name="Lapidus A."/>
            <person name="Glavina del Rio T."/>
            <person name="Dalin E."/>
            <person name="Tice H."/>
            <person name="Bruce D."/>
            <person name="Goodwin L."/>
            <person name="Pitluck S."/>
            <person name="Larimer F."/>
            <person name="Land M.L."/>
            <person name="Hauser L."/>
            <person name="Tiedje J."/>
            <person name="Richardson P."/>
        </authorList>
    </citation>
    <scope>NUCLEOTIDE SEQUENCE [LARGE SCALE GENOMIC DNA]</scope>
    <source>
        <strain evidence="3 4">MEX-5</strain>
    </source>
</reference>
<dbReference type="AlphaFoldDB" id="B1T1Y3"/>
<feature type="transmembrane region" description="Helical" evidence="1">
    <location>
        <begin position="77"/>
        <end position="96"/>
    </location>
</feature>
<dbReference type="InterPro" id="IPR005804">
    <property type="entry name" value="FA_desaturase_dom"/>
</dbReference>
<feature type="transmembrane region" description="Helical" evidence="1">
    <location>
        <begin position="23"/>
        <end position="41"/>
    </location>
</feature>
<feature type="transmembrane region" description="Helical" evidence="1">
    <location>
        <begin position="176"/>
        <end position="196"/>
    </location>
</feature>